<proteinExistence type="predicted"/>
<dbReference type="EMBL" id="CAJVPW010044112">
    <property type="protein sequence ID" value="CAG8753399.1"/>
    <property type="molecule type" value="Genomic_DNA"/>
</dbReference>
<name>A0ACA9QPM3_9GLOM</name>
<comment type="caution">
    <text evidence="1">The sequence shown here is derived from an EMBL/GenBank/DDBJ whole genome shotgun (WGS) entry which is preliminary data.</text>
</comment>
<accession>A0ACA9QPM3</accession>
<feature type="non-terminal residue" evidence="1">
    <location>
        <position position="138"/>
    </location>
</feature>
<evidence type="ECO:0000313" key="2">
    <source>
        <dbReference type="Proteomes" id="UP000789366"/>
    </source>
</evidence>
<protein>
    <submittedName>
        <fullName evidence="1">15544_t:CDS:1</fullName>
    </submittedName>
</protein>
<keyword evidence="2" id="KW-1185">Reference proteome</keyword>
<gene>
    <name evidence="1" type="ORF">SPELUC_LOCUS14639</name>
</gene>
<feature type="non-terminal residue" evidence="1">
    <location>
        <position position="1"/>
    </location>
</feature>
<organism evidence="1 2">
    <name type="scientific">Cetraspora pellucida</name>
    <dbReference type="NCBI Taxonomy" id="1433469"/>
    <lineage>
        <taxon>Eukaryota</taxon>
        <taxon>Fungi</taxon>
        <taxon>Fungi incertae sedis</taxon>
        <taxon>Mucoromycota</taxon>
        <taxon>Glomeromycotina</taxon>
        <taxon>Glomeromycetes</taxon>
        <taxon>Diversisporales</taxon>
        <taxon>Gigasporaceae</taxon>
        <taxon>Cetraspora</taxon>
    </lineage>
</organism>
<reference evidence="1" key="1">
    <citation type="submission" date="2021-06" db="EMBL/GenBank/DDBJ databases">
        <authorList>
            <person name="Kallberg Y."/>
            <person name="Tangrot J."/>
            <person name="Rosling A."/>
        </authorList>
    </citation>
    <scope>NUCLEOTIDE SEQUENCE</scope>
    <source>
        <strain evidence="1">28 12/20/2015</strain>
    </source>
</reference>
<evidence type="ECO:0000313" key="1">
    <source>
        <dbReference type="EMBL" id="CAG8753399.1"/>
    </source>
</evidence>
<sequence length="138" mass="16020">NFESRLNLEDSIISDNYYSQSFLEDLKTHKTQLKIIELDDDNSNNNLDSNNNIIDSYDNIMSLQETIIISSDSKITCKFEILENWYLANELELLGMLDYLDLDIVLLNKTLSLRQASIKQNNTFTTQSSSSRQINHKF</sequence>
<dbReference type="Proteomes" id="UP000789366">
    <property type="component" value="Unassembled WGS sequence"/>
</dbReference>